<accession>A0A5N6JII7</accession>
<dbReference type="Proteomes" id="UP000326289">
    <property type="component" value="Unassembled WGS sequence"/>
</dbReference>
<gene>
    <name evidence="1" type="ORF">BDV30DRAFT_233656</name>
</gene>
<proteinExistence type="predicted"/>
<evidence type="ECO:0000313" key="1">
    <source>
        <dbReference type="EMBL" id="KAB8278695.1"/>
    </source>
</evidence>
<dbReference type="AlphaFoldDB" id="A0A5N6JII7"/>
<dbReference type="EMBL" id="ML732767">
    <property type="protein sequence ID" value="KAB8278695.1"/>
    <property type="molecule type" value="Genomic_DNA"/>
</dbReference>
<sequence length="90" mass="10211">MAHGPEGTIYRDEEGFDDILKIDINFTQMKIIKELKKSETSSIFHVNYNDEPRVFKVFHNNEDAGYADDGPAGHLTSKLFSMTVVSQALF</sequence>
<organism evidence="1 2">
    <name type="scientific">Aspergillus minisclerotigenes</name>
    <dbReference type="NCBI Taxonomy" id="656917"/>
    <lineage>
        <taxon>Eukaryota</taxon>
        <taxon>Fungi</taxon>
        <taxon>Dikarya</taxon>
        <taxon>Ascomycota</taxon>
        <taxon>Pezizomycotina</taxon>
        <taxon>Eurotiomycetes</taxon>
        <taxon>Eurotiomycetidae</taxon>
        <taxon>Eurotiales</taxon>
        <taxon>Aspergillaceae</taxon>
        <taxon>Aspergillus</taxon>
        <taxon>Aspergillus subgen. Circumdati</taxon>
    </lineage>
</organism>
<reference evidence="1 2" key="1">
    <citation type="submission" date="2019-04" db="EMBL/GenBank/DDBJ databases">
        <title>Fungal friends and foes A comparative genomics study of 23 Aspergillus species from section Flavi.</title>
        <authorList>
            <consortium name="DOE Joint Genome Institute"/>
            <person name="Kjaerbolling I."/>
            <person name="Vesth T.C."/>
            <person name="Frisvad J.C."/>
            <person name="Nybo J.L."/>
            <person name="Theobald S."/>
            <person name="Kildgaard S."/>
            <person name="Petersen T.I."/>
            <person name="Kuo A."/>
            <person name="Sato A."/>
            <person name="Lyhne E.K."/>
            <person name="Kogle M.E."/>
            <person name="Wiebenga A."/>
            <person name="Kun R.S."/>
            <person name="Lubbers R.J."/>
            <person name="Makela M.R."/>
            <person name="Barry K."/>
            <person name="Chovatia M."/>
            <person name="Clum A."/>
            <person name="Daum C."/>
            <person name="Haridas S."/>
            <person name="He G."/>
            <person name="LaButti K."/>
            <person name="Lipzen A."/>
            <person name="Mondo S."/>
            <person name="Pangilinan J."/>
            <person name="Riley R."/>
            <person name="Salamov A."/>
            <person name="Simmons B.A."/>
            <person name="Magnuson J.K."/>
            <person name="Henrissat B."/>
            <person name="Mortensen U.H."/>
            <person name="Larsen T.O."/>
            <person name="De vries R.P."/>
            <person name="Grigoriev I.V."/>
            <person name="Machida M."/>
            <person name="Baker S.E."/>
            <person name="Andersen M.R."/>
        </authorList>
    </citation>
    <scope>NUCLEOTIDE SEQUENCE [LARGE SCALE GENOMIC DNA]</scope>
    <source>
        <strain evidence="1 2">CBS 117635</strain>
    </source>
</reference>
<protein>
    <submittedName>
        <fullName evidence="1">Uncharacterized protein</fullName>
    </submittedName>
</protein>
<name>A0A5N6JII7_9EURO</name>
<evidence type="ECO:0000313" key="2">
    <source>
        <dbReference type="Proteomes" id="UP000326289"/>
    </source>
</evidence>
<keyword evidence="2" id="KW-1185">Reference proteome</keyword>